<dbReference type="SUPFAM" id="SSF51905">
    <property type="entry name" value="FAD/NAD(P)-binding domain"/>
    <property type="match status" value="1"/>
</dbReference>
<organism evidence="8 9">
    <name type="scientific">Fusarium acuminatum</name>
    <dbReference type="NCBI Taxonomy" id="5515"/>
    <lineage>
        <taxon>Eukaryota</taxon>
        <taxon>Fungi</taxon>
        <taxon>Dikarya</taxon>
        <taxon>Ascomycota</taxon>
        <taxon>Pezizomycotina</taxon>
        <taxon>Sordariomycetes</taxon>
        <taxon>Hypocreomycetidae</taxon>
        <taxon>Hypocreales</taxon>
        <taxon>Nectriaceae</taxon>
        <taxon>Fusarium</taxon>
        <taxon>Fusarium tricinctum species complex</taxon>
    </lineage>
</organism>
<keyword evidence="5" id="KW-0503">Monooxygenase</keyword>
<gene>
    <name evidence="8" type="ORF">QYS62_003910</name>
</gene>
<evidence type="ECO:0000256" key="6">
    <source>
        <dbReference type="SAM" id="MobiDB-lite"/>
    </source>
</evidence>
<keyword evidence="3" id="KW-0274">FAD</keyword>
<reference evidence="8 9" key="1">
    <citation type="submission" date="2024-04" db="EMBL/GenBank/DDBJ databases">
        <title>Complete genome sequence of Fusarium acuminatum.</title>
        <authorList>
            <person name="Lan B."/>
        </authorList>
    </citation>
    <scope>NUCLEOTIDE SEQUENCE [LARGE SCALE GENOMIC DNA]</scope>
    <source>
        <strain evidence="8">1A</strain>
    </source>
</reference>
<keyword evidence="2" id="KW-0285">Flavoprotein</keyword>
<dbReference type="PRINTS" id="PR00420">
    <property type="entry name" value="RNGMNOXGNASE"/>
</dbReference>
<evidence type="ECO:0000313" key="8">
    <source>
        <dbReference type="EMBL" id="WZH42912.1"/>
    </source>
</evidence>
<evidence type="ECO:0000256" key="2">
    <source>
        <dbReference type="ARBA" id="ARBA00022630"/>
    </source>
</evidence>
<dbReference type="Gene3D" id="3.50.50.60">
    <property type="entry name" value="FAD/NAD(P)-binding domain"/>
    <property type="match status" value="1"/>
</dbReference>
<feature type="compositionally biased region" description="Low complexity" evidence="6">
    <location>
        <begin position="545"/>
        <end position="558"/>
    </location>
</feature>
<dbReference type="InterPro" id="IPR023375">
    <property type="entry name" value="ADC_dom_sf"/>
</dbReference>
<dbReference type="PANTHER" id="PTHR13789">
    <property type="entry name" value="MONOOXYGENASE"/>
    <property type="match status" value="1"/>
</dbReference>
<evidence type="ECO:0000259" key="7">
    <source>
        <dbReference type="Pfam" id="PF01494"/>
    </source>
</evidence>
<dbReference type="Proteomes" id="UP001489902">
    <property type="component" value="Chromosome 2"/>
</dbReference>
<dbReference type="InterPro" id="IPR002938">
    <property type="entry name" value="FAD-bd"/>
</dbReference>
<dbReference type="SUPFAM" id="SSF54373">
    <property type="entry name" value="FAD-linked reductases, C-terminal domain"/>
    <property type="match status" value="1"/>
</dbReference>
<dbReference type="SUPFAM" id="SSF160104">
    <property type="entry name" value="Acetoacetate decarboxylase-like"/>
    <property type="match status" value="1"/>
</dbReference>
<evidence type="ECO:0000256" key="5">
    <source>
        <dbReference type="ARBA" id="ARBA00023033"/>
    </source>
</evidence>
<dbReference type="InterPro" id="IPR050493">
    <property type="entry name" value="FAD-dep_Monooxygenase_BioMet"/>
</dbReference>
<keyword evidence="9" id="KW-1185">Reference proteome</keyword>
<protein>
    <submittedName>
        <fullName evidence="8">Salicylate 1-monooxygenase</fullName>
    </submittedName>
</protein>
<dbReference type="EMBL" id="CP151261">
    <property type="protein sequence ID" value="WZH42912.1"/>
    <property type="molecule type" value="Genomic_DNA"/>
</dbReference>
<comment type="similarity">
    <text evidence="1">Belongs to the paxM FAD-dependent monooxygenase family.</text>
</comment>
<dbReference type="InterPro" id="IPR036188">
    <property type="entry name" value="FAD/NAD-bd_sf"/>
</dbReference>
<evidence type="ECO:0000256" key="3">
    <source>
        <dbReference type="ARBA" id="ARBA00022827"/>
    </source>
</evidence>
<dbReference type="InterPro" id="IPR010451">
    <property type="entry name" value="Acetoacetate_decarboxylase"/>
</dbReference>
<dbReference type="PANTHER" id="PTHR13789:SF261">
    <property type="entry name" value="HYDROXYLASE, PUTATIVE (AFU_ORTHOLOGUE AFUA_7G00590)-RELATED"/>
    <property type="match status" value="1"/>
</dbReference>
<dbReference type="Gene3D" id="2.40.400.10">
    <property type="entry name" value="Acetoacetate decarboxylase-like"/>
    <property type="match status" value="1"/>
</dbReference>
<evidence type="ECO:0000256" key="1">
    <source>
        <dbReference type="ARBA" id="ARBA00007992"/>
    </source>
</evidence>
<evidence type="ECO:0000313" key="9">
    <source>
        <dbReference type="Proteomes" id="UP001489902"/>
    </source>
</evidence>
<name>A0ABZ2WQA7_9HYPO</name>
<feature type="domain" description="FAD-binding" evidence="7">
    <location>
        <begin position="107"/>
        <end position="329"/>
    </location>
</feature>
<keyword evidence="4" id="KW-0560">Oxidoreductase</keyword>
<dbReference type="Pfam" id="PF01494">
    <property type="entry name" value="FAD_binding_3"/>
    <property type="match status" value="1"/>
</dbReference>
<dbReference type="Pfam" id="PF06314">
    <property type="entry name" value="ADC"/>
    <property type="match status" value="1"/>
</dbReference>
<accession>A0ABZ2WQA7</accession>
<feature type="region of interest" description="Disordered" evidence="6">
    <location>
        <begin position="544"/>
        <end position="568"/>
    </location>
</feature>
<proteinExistence type="inferred from homology"/>
<sequence length="668" mass="73355">MAATSPGDTKRGIGGGDEGIGGLTAALGLRQQGHHVTITEYTGAGDIKFDMNLKGPLSIWQNPWVLSHRVRLHEELKRLATSSEGAGTPAILKTSSPVVEVDPTTATVKLEDGTSFTGDLVLGADGVSSITREIVAGPGIKPFGSGKSAFRFMVPHDAVRNNEVTKVFTERQGYMTMWMGDDRRLIMYPCSNNTVMNFVAIHPSAISAGANKGSGWGRGGSKELLLEVYRDFEPRVRELLSLVDVEELKLWTLLDMDRIPTWHKERLVLLGDAAHPFLPHQGQGGGIAIEDAAALAALLPLGTTAQDIPERLALYEKVRDERAHTVQEFTRQAGEDLHGEKRAKFNIYKFLDYNFCHDEWHNSTKTLKDHLWAKKKNLHWKSPVSFGPMPSPRQDYYGRRHKSDNSEFTTWSVRFKSSATYLKTLFPTKQFSFYKPGTVAEATFSCTELRDMKWLGGGGYKFFGLWIHGVQYEKKDGSKIYGSFLAVLLENSADPIVTGREELGMPKLFCDIDVEDKGISANIRCSWRGTQFVDITINGLEEGGAKTNGTNGTNGHAPPTGPPGSAPLPDEQGTFVYRYVPSVGQPGVPDAEYPVFIEDGLETTARKVETTLAGSGSELNLKAGTWETLPTLNHIATGFSEIPVFGVVKSKVERGKGVDDIAHARRIE</sequence>
<evidence type="ECO:0000256" key="4">
    <source>
        <dbReference type="ARBA" id="ARBA00023002"/>
    </source>
</evidence>